<dbReference type="InterPro" id="IPR050498">
    <property type="entry name" value="Ycf3"/>
</dbReference>
<organism evidence="4">
    <name type="scientific">marine metagenome</name>
    <dbReference type="NCBI Taxonomy" id="408172"/>
    <lineage>
        <taxon>unclassified sequences</taxon>
        <taxon>metagenomes</taxon>
        <taxon>ecological metagenomes</taxon>
    </lineage>
</organism>
<dbReference type="InterPro" id="IPR019734">
    <property type="entry name" value="TPR_rpt"/>
</dbReference>
<keyword evidence="1" id="KW-0677">Repeat</keyword>
<dbReference type="PANTHER" id="PTHR44858:SF1">
    <property type="entry name" value="UDP-N-ACETYLGLUCOSAMINE--PEPTIDE N-ACETYLGLUCOSAMINYLTRANSFERASE SPINDLY-RELATED"/>
    <property type="match status" value="1"/>
</dbReference>
<name>A0A381S7L3_9ZZZZ</name>
<dbReference type="EMBL" id="UINC01002706">
    <property type="protein sequence ID" value="SUZ99469.1"/>
    <property type="molecule type" value="Genomic_DNA"/>
</dbReference>
<keyword evidence="3" id="KW-1133">Transmembrane helix</keyword>
<proteinExistence type="predicted"/>
<reference evidence="4" key="1">
    <citation type="submission" date="2018-05" db="EMBL/GenBank/DDBJ databases">
        <authorList>
            <person name="Lanie J.A."/>
            <person name="Ng W.-L."/>
            <person name="Kazmierczak K.M."/>
            <person name="Andrzejewski T.M."/>
            <person name="Davidsen T.M."/>
            <person name="Wayne K.J."/>
            <person name="Tettelin H."/>
            <person name="Glass J.I."/>
            <person name="Rusch D."/>
            <person name="Podicherti R."/>
            <person name="Tsui H.-C.T."/>
            <person name="Winkler M.E."/>
        </authorList>
    </citation>
    <scope>NUCLEOTIDE SEQUENCE</scope>
</reference>
<evidence type="ECO:0000256" key="3">
    <source>
        <dbReference type="SAM" id="Phobius"/>
    </source>
</evidence>
<dbReference type="InterPro" id="IPR011990">
    <property type="entry name" value="TPR-like_helical_dom_sf"/>
</dbReference>
<dbReference type="GO" id="GO:0009279">
    <property type="term" value="C:cell outer membrane"/>
    <property type="evidence" value="ECO:0007669"/>
    <property type="project" value="TreeGrafter"/>
</dbReference>
<sequence>MKSMGCEDGITRSCTLKLNLFSTCLITIAFIIFFGAACSGAQPDTEAEVLDVTAESGKVIKPESTVKSQVITGANPTATSLPRIQKTPVSETESVSFYINAFNLIGRGEYVDAERTFTTVIELEPRFARGWDGRGQSLMLQGKFEEAVLDFDRAIELKPNLAIAYANRAMTRIALEDVDGASRDAKRAVELDEKSIAGQLVLGRVYATRGEADKALEWFDLAVTTGSDDGSTWWWRGRFFRDVLAVGHLALDDFNKAIELAPSQAALYIDRALLYIQADAERELARADLEEAISLAQDPKLPSIIERANELIEVLDERDKQGQQQK</sequence>
<dbReference type="SMART" id="SM00028">
    <property type="entry name" value="TPR"/>
    <property type="match status" value="5"/>
</dbReference>
<keyword evidence="2" id="KW-0802">TPR repeat</keyword>
<evidence type="ECO:0000313" key="4">
    <source>
        <dbReference type="EMBL" id="SUZ99469.1"/>
    </source>
</evidence>
<gene>
    <name evidence="4" type="ORF">METZ01_LOCUS52323</name>
</gene>
<feature type="transmembrane region" description="Helical" evidence="3">
    <location>
        <begin position="20"/>
        <end position="37"/>
    </location>
</feature>
<dbReference type="AlphaFoldDB" id="A0A381S7L3"/>
<dbReference type="PROSITE" id="PS50005">
    <property type="entry name" value="TPR"/>
    <property type="match status" value="1"/>
</dbReference>
<dbReference type="SUPFAM" id="SSF48452">
    <property type="entry name" value="TPR-like"/>
    <property type="match status" value="1"/>
</dbReference>
<dbReference type="Gene3D" id="1.25.40.10">
    <property type="entry name" value="Tetratricopeptide repeat domain"/>
    <property type="match status" value="2"/>
</dbReference>
<accession>A0A381S7L3</accession>
<protein>
    <submittedName>
        <fullName evidence="4">Uncharacterized protein</fullName>
    </submittedName>
</protein>
<dbReference type="GO" id="GO:0046813">
    <property type="term" value="P:receptor-mediated virion attachment to host cell"/>
    <property type="evidence" value="ECO:0007669"/>
    <property type="project" value="TreeGrafter"/>
</dbReference>
<keyword evidence="3" id="KW-0812">Transmembrane</keyword>
<dbReference type="Pfam" id="PF13414">
    <property type="entry name" value="TPR_11"/>
    <property type="match status" value="1"/>
</dbReference>
<dbReference type="PANTHER" id="PTHR44858">
    <property type="entry name" value="TETRATRICOPEPTIDE REPEAT PROTEIN 6"/>
    <property type="match status" value="1"/>
</dbReference>
<keyword evidence="3" id="KW-0472">Membrane</keyword>
<evidence type="ECO:0000256" key="1">
    <source>
        <dbReference type="ARBA" id="ARBA00022737"/>
    </source>
</evidence>
<evidence type="ECO:0000256" key="2">
    <source>
        <dbReference type="ARBA" id="ARBA00022803"/>
    </source>
</evidence>